<dbReference type="RefSeq" id="WP_107827539.1">
    <property type="nucleotide sequence ID" value="NZ_CP160205.1"/>
</dbReference>
<proteinExistence type="predicted"/>
<keyword evidence="3" id="KW-1185">Reference proteome</keyword>
<feature type="transmembrane region" description="Helical" evidence="1">
    <location>
        <begin position="140"/>
        <end position="161"/>
    </location>
</feature>
<accession>A0A2T5JCX8</accession>
<feature type="transmembrane region" description="Helical" evidence="1">
    <location>
        <begin position="23"/>
        <end position="47"/>
    </location>
</feature>
<protein>
    <submittedName>
        <fullName evidence="2">Uncharacterized protein</fullName>
    </submittedName>
</protein>
<keyword evidence="1" id="KW-0812">Transmembrane</keyword>
<feature type="transmembrane region" description="Helical" evidence="1">
    <location>
        <begin position="173"/>
        <end position="200"/>
    </location>
</feature>
<dbReference type="OrthoDB" id="1120881at2"/>
<comment type="caution">
    <text evidence="2">The sequence shown here is derived from an EMBL/GenBank/DDBJ whole genome shotgun (WGS) entry which is preliminary data.</text>
</comment>
<dbReference type="AlphaFoldDB" id="A0A2T5JCX8"/>
<dbReference type="EMBL" id="QAOQ01000002">
    <property type="protein sequence ID" value="PTQ99619.1"/>
    <property type="molecule type" value="Genomic_DNA"/>
</dbReference>
<evidence type="ECO:0000313" key="2">
    <source>
        <dbReference type="EMBL" id="PTQ99619.1"/>
    </source>
</evidence>
<feature type="transmembrane region" description="Helical" evidence="1">
    <location>
        <begin position="114"/>
        <end position="134"/>
    </location>
</feature>
<dbReference type="Proteomes" id="UP000244168">
    <property type="component" value="Unassembled WGS sequence"/>
</dbReference>
<name>A0A2T5JCX8_9SPHI</name>
<evidence type="ECO:0000256" key="1">
    <source>
        <dbReference type="SAM" id="Phobius"/>
    </source>
</evidence>
<reference evidence="2 3" key="1">
    <citation type="submission" date="2018-04" db="EMBL/GenBank/DDBJ databases">
        <title>Genomic Encyclopedia of Archaeal and Bacterial Type Strains, Phase II (KMG-II): from individual species to whole genera.</title>
        <authorList>
            <person name="Goeker M."/>
        </authorList>
    </citation>
    <scope>NUCLEOTIDE SEQUENCE [LARGE SCALE GENOMIC DNA]</scope>
    <source>
        <strain evidence="2 3">DSM 26809</strain>
    </source>
</reference>
<sequence>MEKDRIHEDLASIRNMMERSSRFISLSGLSGIMAGIYALAGAAFAYFKIYNMHAVRAELSYKLADPTGAKEHVAELIAVAIIVLVLSIGTGVLLTIRKAKKAGQKIMGKSSKALIFNMLLPLLTGGAVILIFISRGYIGIVVPSCLIFYGLALANASHYTFTDVKYLGIMEIILGILAALYVGYGLIFWSIGFGLLHIIYGSVMYLKYDK</sequence>
<gene>
    <name evidence="2" type="ORF">C8P68_102446</name>
</gene>
<evidence type="ECO:0000313" key="3">
    <source>
        <dbReference type="Proteomes" id="UP000244168"/>
    </source>
</evidence>
<organism evidence="2 3">
    <name type="scientific">Mucilaginibacter yixingensis</name>
    <dbReference type="NCBI Taxonomy" id="1295612"/>
    <lineage>
        <taxon>Bacteria</taxon>
        <taxon>Pseudomonadati</taxon>
        <taxon>Bacteroidota</taxon>
        <taxon>Sphingobacteriia</taxon>
        <taxon>Sphingobacteriales</taxon>
        <taxon>Sphingobacteriaceae</taxon>
        <taxon>Mucilaginibacter</taxon>
    </lineage>
</organism>
<keyword evidence="1" id="KW-0472">Membrane</keyword>
<feature type="transmembrane region" description="Helical" evidence="1">
    <location>
        <begin position="76"/>
        <end position="94"/>
    </location>
</feature>
<keyword evidence="1" id="KW-1133">Transmembrane helix</keyword>